<name>A0AA36I145_9DINO</name>
<dbReference type="AlphaFoldDB" id="A0AA36I145"/>
<protein>
    <recommendedName>
        <fullName evidence="4">Secreted protein</fullName>
    </recommendedName>
</protein>
<dbReference type="EMBL" id="CAUJNA010000598">
    <property type="protein sequence ID" value="CAJ1379100.1"/>
    <property type="molecule type" value="Genomic_DNA"/>
</dbReference>
<accession>A0AA36I145</accession>
<evidence type="ECO:0000313" key="2">
    <source>
        <dbReference type="EMBL" id="CAJ1379100.1"/>
    </source>
</evidence>
<proteinExistence type="predicted"/>
<sequence length="192" mass="21036">MARRFGVLWCILLIEVSQASVVDILTQVKTFRDAGLALFDGLADELKTRGEEKASGKAKKFSDDWLSVLGVQKGLTGLAKDFTVNYLGRVSYHSVNGPLVDAIKEAAAAVPNARSGEEDLKSFLRHLKKVCFEGKRLFQSGGSLHEMLSDLLELLDAAEVKKALPTVLRANQQLKEALNYFSGPRVEANSEL</sequence>
<keyword evidence="3" id="KW-1185">Reference proteome</keyword>
<reference evidence="2" key="1">
    <citation type="submission" date="2023-08" db="EMBL/GenBank/DDBJ databases">
        <authorList>
            <person name="Chen Y."/>
            <person name="Shah S."/>
            <person name="Dougan E. K."/>
            <person name="Thang M."/>
            <person name="Chan C."/>
        </authorList>
    </citation>
    <scope>NUCLEOTIDE SEQUENCE</scope>
</reference>
<comment type="caution">
    <text evidence="2">The sequence shown here is derived from an EMBL/GenBank/DDBJ whole genome shotgun (WGS) entry which is preliminary data.</text>
</comment>
<keyword evidence="1" id="KW-0732">Signal</keyword>
<dbReference type="Proteomes" id="UP001178507">
    <property type="component" value="Unassembled WGS sequence"/>
</dbReference>
<gene>
    <name evidence="2" type="ORF">EVOR1521_LOCUS7449</name>
</gene>
<evidence type="ECO:0008006" key="4">
    <source>
        <dbReference type="Google" id="ProtNLM"/>
    </source>
</evidence>
<evidence type="ECO:0000256" key="1">
    <source>
        <dbReference type="SAM" id="SignalP"/>
    </source>
</evidence>
<evidence type="ECO:0000313" key="3">
    <source>
        <dbReference type="Proteomes" id="UP001178507"/>
    </source>
</evidence>
<feature type="chain" id="PRO_5041456834" description="Secreted protein" evidence="1">
    <location>
        <begin position="20"/>
        <end position="192"/>
    </location>
</feature>
<feature type="signal peptide" evidence="1">
    <location>
        <begin position="1"/>
        <end position="19"/>
    </location>
</feature>
<organism evidence="2 3">
    <name type="scientific">Effrenium voratum</name>
    <dbReference type="NCBI Taxonomy" id="2562239"/>
    <lineage>
        <taxon>Eukaryota</taxon>
        <taxon>Sar</taxon>
        <taxon>Alveolata</taxon>
        <taxon>Dinophyceae</taxon>
        <taxon>Suessiales</taxon>
        <taxon>Symbiodiniaceae</taxon>
        <taxon>Effrenium</taxon>
    </lineage>
</organism>